<reference evidence="3" key="1">
    <citation type="journal article" date="2022" name="ISME J.">
        <title>Genetic and phylogenetic analysis of dissimilatory iodate-reducing bacteria identifies potential niches across the world's oceans.</title>
        <authorList>
            <person name="Reyes-Umana V."/>
            <person name="Henning Z."/>
            <person name="Lee K."/>
            <person name="Barnum T.P."/>
            <person name="Coates J.D."/>
        </authorList>
    </citation>
    <scope>NUCLEOTIDE SEQUENCE [LARGE SCALE GENOMIC DNA]</scope>
    <source>
        <strain evidence="3">IR12</strain>
    </source>
</reference>
<feature type="domain" description="AB hydrolase-1" evidence="1">
    <location>
        <begin position="36"/>
        <end position="271"/>
    </location>
</feature>
<dbReference type="GO" id="GO:0016787">
    <property type="term" value="F:hydrolase activity"/>
    <property type="evidence" value="ECO:0007669"/>
    <property type="project" value="UniProtKB-KW"/>
</dbReference>
<dbReference type="InterPro" id="IPR000073">
    <property type="entry name" value="AB_hydrolase_1"/>
</dbReference>
<keyword evidence="3" id="KW-1185">Reference proteome</keyword>
<dbReference type="Pfam" id="PF00561">
    <property type="entry name" value="Abhydrolase_1"/>
    <property type="match status" value="1"/>
</dbReference>
<dbReference type="SUPFAM" id="SSF53474">
    <property type="entry name" value="alpha/beta-Hydrolases"/>
    <property type="match status" value="1"/>
</dbReference>
<gene>
    <name evidence="2" type="ORF">I8J34_19365</name>
</gene>
<organism evidence="2 3">
    <name type="scientific">Denitromonas iodatirespirans</name>
    <dbReference type="NCBI Taxonomy" id="2795389"/>
    <lineage>
        <taxon>Bacteria</taxon>
        <taxon>Pseudomonadati</taxon>
        <taxon>Pseudomonadota</taxon>
        <taxon>Betaproteobacteria</taxon>
        <taxon>Rhodocyclales</taxon>
        <taxon>Zoogloeaceae</taxon>
        <taxon>Denitromonas</taxon>
    </lineage>
</organism>
<dbReference type="RefSeq" id="WP_214363285.1">
    <property type="nucleotide sequence ID" value="NZ_JAEKFT010000028.1"/>
</dbReference>
<sequence length="289" mass="32635">MSTGEYSAVWNKADPPRTLPLSNGFSIRYLQTGEGPPLVLLHTIRTQLDYFEKLVPVLKKHYQVFALDLPGHGQSTILPVEYTEKLFRDSVAEFITRLDLHDVTLAGESIGGALALTVSSELPNRVSHAIALNPYDYGDRFGGGIRNSRSGWIIGLFDVFGAYTIEPEFLLNTVLKGGSQNPDYLQPELLHEFYRTGLRPGYRRVEYSVFKNWQSWIEARQVYPRIATPVTLVYSDNDWSSPEDREQTRRALRNPEVLTIRDAGHFGSLDQPDEVVNIILSRGAKPARN</sequence>
<dbReference type="EMBL" id="JAEKFT010000028">
    <property type="protein sequence ID" value="MBT0963349.1"/>
    <property type="molecule type" value="Genomic_DNA"/>
</dbReference>
<name>A0A944DRR9_DENI1</name>
<accession>A0A944DRR9</accession>
<evidence type="ECO:0000313" key="3">
    <source>
        <dbReference type="Proteomes" id="UP000694660"/>
    </source>
</evidence>
<dbReference type="AlphaFoldDB" id="A0A944DRR9"/>
<dbReference type="PANTHER" id="PTHR46438">
    <property type="entry name" value="ALPHA/BETA-HYDROLASES SUPERFAMILY PROTEIN"/>
    <property type="match status" value="1"/>
</dbReference>
<evidence type="ECO:0000313" key="2">
    <source>
        <dbReference type="EMBL" id="MBT0963349.1"/>
    </source>
</evidence>
<keyword evidence="2" id="KW-0378">Hydrolase</keyword>
<comment type="caution">
    <text evidence="2">The sequence shown here is derived from an EMBL/GenBank/DDBJ whole genome shotgun (WGS) entry which is preliminary data.</text>
</comment>
<proteinExistence type="predicted"/>
<dbReference type="InterPro" id="IPR029058">
    <property type="entry name" value="AB_hydrolase_fold"/>
</dbReference>
<dbReference type="PRINTS" id="PR00111">
    <property type="entry name" value="ABHYDROLASE"/>
</dbReference>
<dbReference type="Gene3D" id="3.40.50.1820">
    <property type="entry name" value="alpha/beta hydrolase"/>
    <property type="match status" value="1"/>
</dbReference>
<evidence type="ECO:0000259" key="1">
    <source>
        <dbReference type="Pfam" id="PF00561"/>
    </source>
</evidence>
<dbReference type="Proteomes" id="UP000694660">
    <property type="component" value="Unassembled WGS sequence"/>
</dbReference>
<protein>
    <submittedName>
        <fullName evidence="2">Alpha/beta hydrolase</fullName>
    </submittedName>
</protein>